<reference evidence="5" key="1">
    <citation type="submission" date="2020-10" db="EMBL/GenBank/DDBJ databases">
        <authorList>
            <person name="Gilroy R."/>
        </authorList>
    </citation>
    <scope>NUCLEOTIDE SEQUENCE</scope>
    <source>
        <strain evidence="5">17073</strain>
    </source>
</reference>
<proteinExistence type="predicted"/>
<keyword evidence="3" id="KW-0804">Transcription</keyword>
<dbReference type="SMART" id="SM00421">
    <property type="entry name" value="HTH_LUXR"/>
    <property type="match status" value="1"/>
</dbReference>
<dbReference type="GO" id="GO:0003677">
    <property type="term" value="F:DNA binding"/>
    <property type="evidence" value="ECO:0007669"/>
    <property type="project" value="UniProtKB-KW"/>
</dbReference>
<keyword evidence="2" id="KW-0238">DNA-binding</keyword>
<gene>
    <name evidence="5" type="ORF">IAD18_01815</name>
</gene>
<evidence type="ECO:0000259" key="4">
    <source>
        <dbReference type="PROSITE" id="PS50043"/>
    </source>
</evidence>
<keyword evidence="1" id="KW-0805">Transcription regulation</keyword>
<evidence type="ECO:0000313" key="5">
    <source>
        <dbReference type="EMBL" id="HIU38385.1"/>
    </source>
</evidence>
<dbReference type="AlphaFoldDB" id="A0A9D1IK11"/>
<dbReference type="Gene3D" id="1.10.10.10">
    <property type="entry name" value="Winged helix-like DNA-binding domain superfamily/Winged helix DNA-binding domain"/>
    <property type="match status" value="1"/>
</dbReference>
<evidence type="ECO:0000313" key="6">
    <source>
        <dbReference type="Proteomes" id="UP000824076"/>
    </source>
</evidence>
<feature type="domain" description="HTH luxR-type" evidence="4">
    <location>
        <begin position="125"/>
        <end position="181"/>
    </location>
</feature>
<dbReference type="Pfam" id="PF00196">
    <property type="entry name" value="GerE"/>
    <property type="match status" value="1"/>
</dbReference>
<protein>
    <submittedName>
        <fullName evidence="5">Response regulator transcription factor</fullName>
    </submittedName>
</protein>
<sequence>MKNKDDIKVVIAENSVILRSGLTSVLKRFSEYNFQINEISGYDALLLFMRLHTPEILIINPFFIAGFNVAAIKKEFPALKTIAFLPSFIDSKIASDYDASISIYDSADVVCEKIADLFNEPDESETQETDQLSAREKEIVGYVVKGWPNKTIADHLSISIHTVITHRRNIAKKLQIHSSAG</sequence>
<accession>A0A9D1IK11</accession>
<reference evidence="5" key="2">
    <citation type="journal article" date="2021" name="PeerJ">
        <title>Extensive microbial diversity within the chicken gut microbiome revealed by metagenomics and culture.</title>
        <authorList>
            <person name="Gilroy R."/>
            <person name="Ravi A."/>
            <person name="Getino M."/>
            <person name="Pursley I."/>
            <person name="Horton D.L."/>
            <person name="Alikhan N.F."/>
            <person name="Baker D."/>
            <person name="Gharbi K."/>
            <person name="Hall N."/>
            <person name="Watson M."/>
            <person name="Adriaenssens E.M."/>
            <person name="Foster-Nyarko E."/>
            <person name="Jarju S."/>
            <person name="Secka A."/>
            <person name="Antonio M."/>
            <person name="Oren A."/>
            <person name="Chaudhuri R.R."/>
            <person name="La Ragione R."/>
            <person name="Hildebrand F."/>
            <person name="Pallen M.J."/>
        </authorList>
    </citation>
    <scope>NUCLEOTIDE SEQUENCE</scope>
    <source>
        <strain evidence="5">17073</strain>
    </source>
</reference>
<name>A0A9D1IK11_9BACT</name>
<feature type="non-terminal residue" evidence="5">
    <location>
        <position position="181"/>
    </location>
</feature>
<dbReference type="SUPFAM" id="SSF46894">
    <property type="entry name" value="C-terminal effector domain of the bipartite response regulators"/>
    <property type="match status" value="1"/>
</dbReference>
<evidence type="ECO:0000256" key="3">
    <source>
        <dbReference type="ARBA" id="ARBA00023163"/>
    </source>
</evidence>
<comment type="caution">
    <text evidence="5">The sequence shown here is derived from an EMBL/GenBank/DDBJ whole genome shotgun (WGS) entry which is preliminary data.</text>
</comment>
<dbReference type="PROSITE" id="PS50043">
    <property type="entry name" value="HTH_LUXR_2"/>
    <property type="match status" value="1"/>
</dbReference>
<dbReference type="GO" id="GO:0006355">
    <property type="term" value="P:regulation of DNA-templated transcription"/>
    <property type="evidence" value="ECO:0007669"/>
    <property type="project" value="InterPro"/>
</dbReference>
<dbReference type="PANTHER" id="PTHR44688">
    <property type="entry name" value="DNA-BINDING TRANSCRIPTIONAL ACTIVATOR DEVR_DOSR"/>
    <property type="match status" value="1"/>
</dbReference>
<dbReference type="PROSITE" id="PS00622">
    <property type="entry name" value="HTH_LUXR_1"/>
    <property type="match status" value="1"/>
</dbReference>
<dbReference type="PANTHER" id="PTHR44688:SF16">
    <property type="entry name" value="DNA-BINDING TRANSCRIPTIONAL ACTIVATOR DEVR_DOSR"/>
    <property type="match status" value="1"/>
</dbReference>
<organism evidence="5 6">
    <name type="scientific">Candidatus Limisoma intestinavium</name>
    <dbReference type="NCBI Taxonomy" id="2840856"/>
    <lineage>
        <taxon>Bacteria</taxon>
        <taxon>Pseudomonadati</taxon>
        <taxon>Bacteroidota</taxon>
        <taxon>Bacteroidia</taxon>
        <taxon>Bacteroidales</taxon>
        <taxon>Candidatus Limisoma</taxon>
    </lineage>
</organism>
<dbReference type="EMBL" id="DVMS01000045">
    <property type="protein sequence ID" value="HIU38385.1"/>
    <property type="molecule type" value="Genomic_DNA"/>
</dbReference>
<dbReference type="InterPro" id="IPR036388">
    <property type="entry name" value="WH-like_DNA-bd_sf"/>
</dbReference>
<dbReference type="Proteomes" id="UP000824076">
    <property type="component" value="Unassembled WGS sequence"/>
</dbReference>
<evidence type="ECO:0000256" key="2">
    <source>
        <dbReference type="ARBA" id="ARBA00023125"/>
    </source>
</evidence>
<dbReference type="InterPro" id="IPR000792">
    <property type="entry name" value="Tscrpt_reg_LuxR_C"/>
</dbReference>
<dbReference type="CDD" id="cd06170">
    <property type="entry name" value="LuxR_C_like"/>
    <property type="match status" value="1"/>
</dbReference>
<dbReference type="InterPro" id="IPR016032">
    <property type="entry name" value="Sig_transdc_resp-reg_C-effctor"/>
</dbReference>
<dbReference type="PRINTS" id="PR00038">
    <property type="entry name" value="HTHLUXR"/>
</dbReference>
<evidence type="ECO:0000256" key="1">
    <source>
        <dbReference type="ARBA" id="ARBA00023015"/>
    </source>
</evidence>